<name>A0A1Y5S931_9PROT</name>
<evidence type="ECO:0000313" key="2">
    <source>
        <dbReference type="Proteomes" id="UP000193200"/>
    </source>
</evidence>
<reference evidence="1 2" key="1">
    <citation type="submission" date="2017-03" db="EMBL/GenBank/DDBJ databases">
        <authorList>
            <person name="Afonso C.L."/>
            <person name="Miller P.J."/>
            <person name="Scott M.A."/>
            <person name="Spackman E."/>
            <person name="Goraichik I."/>
            <person name="Dimitrov K.M."/>
            <person name="Suarez D.L."/>
            <person name="Swayne D.E."/>
        </authorList>
    </citation>
    <scope>NUCLEOTIDE SEQUENCE [LARGE SCALE GENOMIC DNA]</scope>
    <source>
        <strain evidence="1 2">CECT 7691</strain>
    </source>
</reference>
<dbReference type="EMBL" id="FWFR01000001">
    <property type="protein sequence ID" value="SLN34586.1"/>
    <property type="molecule type" value="Genomic_DNA"/>
</dbReference>
<sequence length="177" mass="19522">MARGRGRRFGRWWGRLLVGVPALGLVVSLLLVSGCAAPALERLWSDYDREAADFATLALPDSPNRYLVAPPGFTAATPDRAAPEFAMPAEALRDAFVAMLADEPDVIELARGDDGLLRHYLQRTPIIRWPDTVTVRFIALGEARSTLAIYSRSSYGYGDFGTNRARVEDWLGRLSDL</sequence>
<dbReference type="Pfam" id="PF07386">
    <property type="entry name" value="DUF1499"/>
    <property type="match status" value="1"/>
</dbReference>
<dbReference type="OrthoDB" id="8479024at2"/>
<dbReference type="InterPro" id="IPR010865">
    <property type="entry name" value="DUF1499"/>
</dbReference>
<proteinExistence type="predicted"/>
<protein>
    <recommendedName>
        <fullName evidence="3">DUF1499 domain-containing protein</fullName>
    </recommendedName>
</protein>
<organism evidence="1 2">
    <name type="scientific">Oceanibacterium hippocampi</name>
    <dbReference type="NCBI Taxonomy" id="745714"/>
    <lineage>
        <taxon>Bacteria</taxon>
        <taxon>Pseudomonadati</taxon>
        <taxon>Pseudomonadota</taxon>
        <taxon>Alphaproteobacteria</taxon>
        <taxon>Sneathiellales</taxon>
        <taxon>Sneathiellaceae</taxon>
        <taxon>Oceanibacterium</taxon>
    </lineage>
</organism>
<evidence type="ECO:0000313" key="1">
    <source>
        <dbReference type="EMBL" id="SLN34586.1"/>
    </source>
</evidence>
<evidence type="ECO:0008006" key="3">
    <source>
        <dbReference type="Google" id="ProtNLM"/>
    </source>
</evidence>
<dbReference type="Proteomes" id="UP000193200">
    <property type="component" value="Unassembled WGS sequence"/>
</dbReference>
<dbReference type="RefSeq" id="WP_085882570.1">
    <property type="nucleotide sequence ID" value="NZ_FWFR01000001.1"/>
</dbReference>
<keyword evidence="2" id="KW-1185">Reference proteome</keyword>
<dbReference type="AlphaFoldDB" id="A0A1Y5S931"/>
<dbReference type="PROSITE" id="PS51257">
    <property type="entry name" value="PROKAR_LIPOPROTEIN"/>
    <property type="match status" value="1"/>
</dbReference>
<dbReference type="InParanoid" id="A0A1Y5S931"/>
<accession>A0A1Y5S931</accession>
<gene>
    <name evidence="1" type="ORF">OCH7691_01345</name>
</gene>